<dbReference type="RefSeq" id="WP_058357523.1">
    <property type="nucleotide sequence ID" value="NZ_CABKVG010000010.1"/>
</dbReference>
<keyword evidence="7 10" id="KW-0503">Monooxygenase</keyword>
<evidence type="ECO:0000256" key="9">
    <source>
        <dbReference type="ARBA" id="ARBA00049401"/>
    </source>
</evidence>
<dbReference type="InterPro" id="IPR004136">
    <property type="entry name" value="NMO"/>
</dbReference>
<keyword evidence="4" id="KW-0285">Flavoprotein</keyword>
<gene>
    <name evidence="10" type="ORF">LVJ82_15185</name>
</gene>
<evidence type="ECO:0000256" key="1">
    <source>
        <dbReference type="ARBA" id="ARBA00001917"/>
    </source>
</evidence>
<dbReference type="EMBL" id="CP091511">
    <property type="protein sequence ID" value="UOO88787.1"/>
    <property type="molecule type" value="Genomic_DNA"/>
</dbReference>
<comment type="similarity">
    <text evidence="2">Belongs to the nitronate monooxygenase family. NMO class I subfamily.</text>
</comment>
<comment type="catalytic activity">
    <reaction evidence="9">
        <text>3 propionate 3-nitronate + 3 O2 + H2O = 3 3-oxopropanoate + 2 nitrate + nitrite + H2O2 + 3 H(+)</text>
        <dbReference type="Rhea" id="RHEA:57332"/>
        <dbReference type="ChEBI" id="CHEBI:15377"/>
        <dbReference type="ChEBI" id="CHEBI:15378"/>
        <dbReference type="ChEBI" id="CHEBI:15379"/>
        <dbReference type="ChEBI" id="CHEBI:16240"/>
        <dbReference type="ChEBI" id="CHEBI:16301"/>
        <dbReference type="ChEBI" id="CHEBI:17632"/>
        <dbReference type="ChEBI" id="CHEBI:33190"/>
        <dbReference type="ChEBI" id="CHEBI:136067"/>
    </reaction>
</comment>
<dbReference type="SUPFAM" id="SSF51412">
    <property type="entry name" value="Inosine monophosphate dehydrogenase (IMPDH)"/>
    <property type="match status" value="1"/>
</dbReference>
<proteinExistence type="inferred from homology"/>
<dbReference type="PANTHER" id="PTHR42747">
    <property type="entry name" value="NITRONATE MONOOXYGENASE-RELATED"/>
    <property type="match status" value="1"/>
</dbReference>
<dbReference type="PANTHER" id="PTHR42747:SF3">
    <property type="entry name" value="NITRONATE MONOOXYGENASE-RELATED"/>
    <property type="match status" value="1"/>
</dbReference>
<dbReference type="Gene3D" id="3.20.20.70">
    <property type="entry name" value="Aldolase class I"/>
    <property type="match status" value="1"/>
</dbReference>
<evidence type="ECO:0000313" key="11">
    <source>
        <dbReference type="Proteomes" id="UP000832011"/>
    </source>
</evidence>
<evidence type="ECO:0000256" key="8">
    <source>
        <dbReference type="ARBA" id="ARBA00031155"/>
    </source>
</evidence>
<evidence type="ECO:0000256" key="5">
    <source>
        <dbReference type="ARBA" id="ARBA00022643"/>
    </source>
</evidence>
<evidence type="ECO:0000313" key="10">
    <source>
        <dbReference type="EMBL" id="UOO88787.1"/>
    </source>
</evidence>
<dbReference type="InterPro" id="IPR013785">
    <property type="entry name" value="Aldolase_TIM"/>
</dbReference>
<evidence type="ECO:0000256" key="7">
    <source>
        <dbReference type="ARBA" id="ARBA00023033"/>
    </source>
</evidence>
<reference evidence="10 11" key="1">
    <citation type="journal article" date="2022" name="Res Sq">
        <title>Evolution of multicellular longitudinally dividing oral cavity symbionts (Neisseriaceae).</title>
        <authorList>
            <person name="Nyongesa S."/>
            <person name="Weber P."/>
            <person name="Bernet E."/>
            <person name="Pullido F."/>
            <person name="Nieckarz M."/>
            <person name="Delaby M."/>
            <person name="Nieves C."/>
            <person name="Viehboeck T."/>
            <person name="Krause N."/>
            <person name="Rivera-Millot A."/>
            <person name="Nakamura A."/>
            <person name="Vischer N."/>
            <person name="VanNieuwenhze M."/>
            <person name="Brun Y."/>
            <person name="Cava F."/>
            <person name="Bulgheresi S."/>
            <person name="Veyrier F."/>
        </authorList>
    </citation>
    <scope>NUCLEOTIDE SEQUENCE [LARGE SCALE GENOMIC DNA]</scope>
    <source>
        <strain evidence="10 11">SN4</strain>
    </source>
</reference>
<evidence type="ECO:0000256" key="6">
    <source>
        <dbReference type="ARBA" id="ARBA00023002"/>
    </source>
</evidence>
<dbReference type="GO" id="GO:0004497">
    <property type="term" value="F:monooxygenase activity"/>
    <property type="evidence" value="ECO:0007669"/>
    <property type="project" value="UniProtKB-KW"/>
</dbReference>
<keyword evidence="11" id="KW-1185">Reference proteome</keyword>
<keyword evidence="5" id="KW-0288">FMN</keyword>
<protein>
    <recommendedName>
        <fullName evidence="8">Propionate 3-nitronate monooxygenase</fullName>
    </recommendedName>
</protein>
<organism evidence="10 11">
    <name type="scientific">Vitreoscilla massiliensis</name>
    <dbReference type="NCBI Taxonomy" id="1689272"/>
    <lineage>
        <taxon>Bacteria</taxon>
        <taxon>Pseudomonadati</taxon>
        <taxon>Pseudomonadota</taxon>
        <taxon>Betaproteobacteria</taxon>
        <taxon>Neisseriales</taxon>
        <taxon>Neisseriaceae</taxon>
        <taxon>Vitreoscilla</taxon>
    </lineage>
</organism>
<comment type="cofactor">
    <cofactor evidence="1">
        <name>FMN</name>
        <dbReference type="ChEBI" id="CHEBI:58210"/>
    </cofactor>
</comment>
<evidence type="ECO:0000256" key="2">
    <source>
        <dbReference type="ARBA" id="ARBA00009881"/>
    </source>
</evidence>
<accession>A0ABY4DZR5</accession>
<name>A0ABY4DZR5_9NEIS</name>
<sequence>MTTYTQLQLTRPIIQAPMAGGASSPQLVAAVSNAGGLGSFACGMISSQQMREGVAHIRSLTSKAFALNLFILPESVQPDAAALAASKAWLDPALRQVGLSMPTPAAWSQSFQAQFATLLELAPTVASFAFGILNPAQVAALKQRNILVIGTANSVEHMQAWLDVGADAVIVQGVEAGGHRGGPTELAAAQELALDDLLAACRPLSDKPLIAAGGIMNGERISALLEAGANAVQMGTVFLCSDECGASAVMKQALWQRRDQPTRLTRLFSGKPARGVVNAWMQQLAEHESDTLPYPYHNALTTPLRTWANQANEPDYLALWAGTGLPHIQKTSATNILDALYPVVATESAS</sequence>
<keyword evidence="6" id="KW-0560">Oxidoreductase</keyword>
<dbReference type="Proteomes" id="UP000832011">
    <property type="component" value="Chromosome"/>
</dbReference>
<evidence type="ECO:0000256" key="4">
    <source>
        <dbReference type="ARBA" id="ARBA00022630"/>
    </source>
</evidence>
<dbReference type="CDD" id="cd04730">
    <property type="entry name" value="NPD_like"/>
    <property type="match status" value="1"/>
</dbReference>
<evidence type="ECO:0000256" key="3">
    <source>
        <dbReference type="ARBA" id="ARBA00022575"/>
    </source>
</evidence>
<dbReference type="Pfam" id="PF03060">
    <property type="entry name" value="NMO"/>
    <property type="match status" value="1"/>
</dbReference>
<keyword evidence="3" id="KW-0216">Detoxification</keyword>